<sequence>MTSIPVINIKAKANHHAVFLILLAVAMIFSLMVVSQYYWRTHHLVLVFCYLLSIVVLFTGVLKHSEPELSFEITPHYLRYNHRHGKWTLSWQQIHNINTIREVVGLATVELTYIGIRLKNIEELVEQISPRLANRLIHEQRPLLSFALKHQLLTLEDTQLNFDPFVLSSGNVIKGPIAAFLHHCQILQRAIGYHLYLPESSTDRELGDFCQLLKQCKRYSENYAG</sequence>
<keyword evidence="1" id="KW-1133">Transmembrane helix</keyword>
<gene>
    <name evidence="2" type="ORF">L3081_21140</name>
</gene>
<accession>A0ABS9X5C8</accession>
<dbReference type="RefSeq" id="WP_242288316.1">
    <property type="nucleotide sequence ID" value="NZ_JAKKSL010000005.1"/>
</dbReference>
<keyword evidence="1" id="KW-0472">Membrane</keyword>
<protein>
    <submittedName>
        <fullName evidence="2">DUF2982 domain-containing protein</fullName>
    </submittedName>
</protein>
<organism evidence="2 3">
    <name type="scientific">Colwellia maritima</name>
    <dbReference type="NCBI Taxonomy" id="2912588"/>
    <lineage>
        <taxon>Bacteria</taxon>
        <taxon>Pseudomonadati</taxon>
        <taxon>Pseudomonadota</taxon>
        <taxon>Gammaproteobacteria</taxon>
        <taxon>Alteromonadales</taxon>
        <taxon>Colwelliaceae</taxon>
        <taxon>Colwellia</taxon>
    </lineage>
</organism>
<feature type="transmembrane region" description="Helical" evidence="1">
    <location>
        <begin position="17"/>
        <end position="38"/>
    </location>
</feature>
<proteinExistence type="predicted"/>
<evidence type="ECO:0000313" key="2">
    <source>
        <dbReference type="EMBL" id="MCI2285433.1"/>
    </source>
</evidence>
<comment type="caution">
    <text evidence="2">The sequence shown here is derived from an EMBL/GenBank/DDBJ whole genome shotgun (WGS) entry which is preliminary data.</text>
</comment>
<dbReference type="InterPro" id="IPR021367">
    <property type="entry name" value="DUF2982"/>
</dbReference>
<keyword evidence="3" id="KW-1185">Reference proteome</keyword>
<dbReference type="Proteomes" id="UP001139646">
    <property type="component" value="Unassembled WGS sequence"/>
</dbReference>
<name>A0ABS9X5C8_9GAMM</name>
<evidence type="ECO:0000256" key="1">
    <source>
        <dbReference type="SAM" id="Phobius"/>
    </source>
</evidence>
<feature type="transmembrane region" description="Helical" evidence="1">
    <location>
        <begin position="44"/>
        <end position="62"/>
    </location>
</feature>
<dbReference type="Pfam" id="PF11201">
    <property type="entry name" value="DUF2982"/>
    <property type="match status" value="1"/>
</dbReference>
<keyword evidence="1" id="KW-0812">Transmembrane</keyword>
<reference evidence="2" key="1">
    <citation type="submission" date="2022-01" db="EMBL/GenBank/DDBJ databases">
        <title>Colwellia maritima, isolated from seawater.</title>
        <authorList>
            <person name="Kristyanto S."/>
            <person name="Jung J."/>
            <person name="Jeon C.O."/>
        </authorList>
    </citation>
    <scope>NUCLEOTIDE SEQUENCE</scope>
    <source>
        <strain evidence="2">MSW7</strain>
    </source>
</reference>
<evidence type="ECO:0000313" key="3">
    <source>
        <dbReference type="Proteomes" id="UP001139646"/>
    </source>
</evidence>
<dbReference type="EMBL" id="JAKKSL010000005">
    <property type="protein sequence ID" value="MCI2285433.1"/>
    <property type="molecule type" value="Genomic_DNA"/>
</dbReference>